<sequence>MTHVVQYTILIVILIAAVAYAGRRIYLTWRHSSDRCYGCKGCALHDQILKKQASTHRKPACYEKK</sequence>
<dbReference type="Proteomes" id="UP000235564">
    <property type="component" value="Unassembled WGS sequence"/>
</dbReference>
<name>A0A2N6QS16_9BACT</name>
<evidence type="ECO:0000313" key="2">
    <source>
        <dbReference type="EMBL" id="PMC24701.1"/>
    </source>
</evidence>
<evidence type="ECO:0000256" key="1">
    <source>
        <dbReference type="SAM" id="Phobius"/>
    </source>
</evidence>
<accession>A0A2N6QS16</accession>
<feature type="transmembrane region" description="Helical" evidence="1">
    <location>
        <begin position="6"/>
        <end position="22"/>
    </location>
</feature>
<keyword evidence="1" id="KW-0812">Transmembrane</keyword>
<dbReference type="EMBL" id="PNGJ01000003">
    <property type="protein sequence ID" value="PMC24701.1"/>
    <property type="molecule type" value="Genomic_DNA"/>
</dbReference>
<dbReference type="OrthoDB" id="1079195at2"/>
<protein>
    <submittedName>
        <fullName evidence="2">FeoB-associated Cys-rich membrane protein</fullName>
    </submittedName>
</protein>
<keyword evidence="1" id="KW-1133">Transmembrane helix</keyword>
<reference evidence="2 3" key="1">
    <citation type="submission" date="2017-09" db="EMBL/GenBank/DDBJ databases">
        <title>Bacterial strain isolated from the female urinary microbiota.</title>
        <authorList>
            <person name="Thomas-White K."/>
            <person name="Kumar N."/>
            <person name="Forster S."/>
            <person name="Putonti C."/>
            <person name="Lawley T."/>
            <person name="Wolfe A.J."/>
        </authorList>
    </citation>
    <scope>NUCLEOTIDE SEQUENCE [LARGE SCALE GENOMIC DNA]</scope>
    <source>
        <strain evidence="2 3">UMB0536</strain>
    </source>
</reference>
<dbReference type="RefSeq" id="WP_102697090.1">
    <property type="nucleotide sequence ID" value="NZ_PNGJ01000003.1"/>
</dbReference>
<proteinExistence type="predicted"/>
<organism evidence="2 3">
    <name type="scientific">Hoylesella buccalis</name>
    <dbReference type="NCBI Taxonomy" id="28127"/>
    <lineage>
        <taxon>Bacteria</taxon>
        <taxon>Pseudomonadati</taxon>
        <taxon>Bacteroidota</taxon>
        <taxon>Bacteroidia</taxon>
        <taxon>Bacteroidales</taxon>
        <taxon>Prevotellaceae</taxon>
        <taxon>Hoylesella</taxon>
    </lineage>
</organism>
<keyword evidence="1" id="KW-0472">Membrane</keyword>
<comment type="caution">
    <text evidence="2">The sequence shown here is derived from an EMBL/GenBank/DDBJ whole genome shotgun (WGS) entry which is preliminary data.</text>
</comment>
<gene>
    <name evidence="2" type="ORF">CJ231_05530</name>
</gene>
<dbReference type="AlphaFoldDB" id="A0A2N6QS16"/>
<evidence type="ECO:0000313" key="3">
    <source>
        <dbReference type="Proteomes" id="UP000235564"/>
    </source>
</evidence>